<reference evidence="3" key="2">
    <citation type="journal article" date="2019" name="IMA Fungus">
        <title>Genome sequencing and comparison of five Tilletia species to identify candidate genes for the detection of regulated species infecting wheat.</title>
        <authorList>
            <person name="Nguyen H.D.T."/>
            <person name="Sultana T."/>
            <person name="Kesanakurti P."/>
            <person name="Hambleton S."/>
        </authorList>
    </citation>
    <scope>NUCLEOTIDE SEQUENCE</scope>
    <source>
        <strain evidence="3">DAOMC 238032</strain>
    </source>
</reference>
<comment type="caution">
    <text evidence="3">The sequence shown here is derived from an EMBL/GenBank/DDBJ whole genome shotgun (WGS) entry which is preliminary data.</text>
</comment>
<feature type="compositionally biased region" description="Basic and acidic residues" evidence="1">
    <location>
        <begin position="114"/>
        <end position="130"/>
    </location>
</feature>
<dbReference type="AlphaFoldDB" id="A0A177V900"/>
<dbReference type="EMBL" id="CAJHJG010000266">
    <property type="protein sequence ID" value="CAD6900142.1"/>
    <property type="molecule type" value="Genomic_DNA"/>
</dbReference>
<evidence type="ECO:0000313" key="2">
    <source>
        <dbReference type="EMBL" id="CAD6900142.1"/>
    </source>
</evidence>
<evidence type="ECO:0000256" key="1">
    <source>
        <dbReference type="SAM" id="MobiDB-lite"/>
    </source>
</evidence>
<dbReference type="EMBL" id="LWDD02000370">
    <property type="protein sequence ID" value="KAE8261397.1"/>
    <property type="molecule type" value="Genomic_DNA"/>
</dbReference>
<proteinExistence type="predicted"/>
<feature type="region of interest" description="Disordered" evidence="1">
    <location>
        <begin position="107"/>
        <end position="187"/>
    </location>
</feature>
<reference evidence="2" key="3">
    <citation type="submission" date="2020-10" db="EMBL/GenBank/DDBJ databases">
        <authorList>
            <person name="Sedaghatjoo S."/>
        </authorList>
    </citation>
    <scope>NUCLEOTIDE SEQUENCE</scope>
    <source>
        <strain evidence="2">AZH3</strain>
    </source>
</reference>
<reference evidence="3" key="1">
    <citation type="submission" date="2016-04" db="EMBL/GenBank/DDBJ databases">
        <authorList>
            <person name="Nguyen H.D."/>
            <person name="Kesanakurti P."/>
            <person name="Cullis J."/>
            <person name="Levesque C.A."/>
            <person name="Hambleton S."/>
        </authorList>
    </citation>
    <scope>NUCLEOTIDE SEQUENCE</scope>
    <source>
        <strain evidence="3">DAOMC 238032</strain>
    </source>
</reference>
<dbReference type="Proteomes" id="UP000836402">
    <property type="component" value="Unassembled WGS sequence"/>
</dbReference>
<dbReference type="Proteomes" id="UP000077671">
    <property type="component" value="Unassembled WGS sequence"/>
</dbReference>
<sequence>MNPLTVTASFGQVRITVSVSAEAERQVQHEEGIQAAAHHVPALRDEANERLEQGVQTTSVDVPAARTLNKRYETGAQVGHHHEFAALGEDQSGWSIVMPTGPMLQERPAAGAQARDDSQAVLDPEVKERPAVTLPNNKKRARLLTDDGNDASAIRTGPPFGNDSRERKDSDKHLEMPGGPSLIIRRR</sequence>
<name>A0A177V900_9BASI</name>
<evidence type="ECO:0000313" key="5">
    <source>
        <dbReference type="Proteomes" id="UP000836402"/>
    </source>
</evidence>
<protein>
    <submittedName>
        <fullName evidence="3">Uncharacterized protein</fullName>
    </submittedName>
</protein>
<keyword evidence="5" id="KW-1185">Reference proteome</keyword>
<evidence type="ECO:0000313" key="3">
    <source>
        <dbReference type="EMBL" id="KAE8261397.1"/>
    </source>
</evidence>
<evidence type="ECO:0000313" key="4">
    <source>
        <dbReference type="Proteomes" id="UP000077671"/>
    </source>
</evidence>
<organism evidence="3 4">
    <name type="scientific">Tilletia caries</name>
    <name type="common">wheat bunt fungus</name>
    <dbReference type="NCBI Taxonomy" id="13290"/>
    <lineage>
        <taxon>Eukaryota</taxon>
        <taxon>Fungi</taxon>
        <taxon>Dikarya</taxon>
        <taxon>Basidiomycota</taxon>
        <taxon>Ustilaginomycotina</taxon>
        <taxon>Exobasidiomycetes</taxon>
        <taxon>Tilletiales</taxon>
        <taxon>Tilletiaceae</taxon>
        <taxon>Tilletia</taxon>
    </lineage>
</organism>
<gene>
    <name evidence="3" type="ORF">A4X03_0g3290</name>
    <name evidence="2" type="ORF">JKIAZH3_G4491</name>
</gene>
<feature type="compositionally biased region" description="Basic and acidic residues" evidence="1">
    <location>
        <begin position="163"/>
        <end position="175"/>
    </location>
</feature>
<accession>A0A177V900</accession>